<dbReference type="SMART" id="SM00065">
    <property type="entry name" value="GAF"/>
    <property type="match status" value="1"/>
</dbReference>
<dbReference type="Pfam" id="PF00990">
    <property type="entry name" value="GGDEF"/>
    <property type="match status" value="1"/>
</dbReference>
<dbReference type="EMBL" id="JACHXK010000007">
    <property type="protein sequence ID" value="MBB3111407.1"/>
    <property type="molecule type" value="Genomic_DNA"/>
</dbReference>
<dbReference type="CDD" id="cd01949">
    <property type="entry name" value="GGDEF"/>
    <property type="match status" value="1"/>
</dbReference>
<dbReference type="InterPro" id="IPR000160">
    <property type="entry name" value="GGDEF_dom"/>
</dbReference>
<organism evidence="2 3">
    <name type="scientific">Paenibacillus phyllosphaerae</name>
    <dbReference type="NCBI Taxonomy" id="274593"/>
    <lineage>
        <taxon>Bacteria</taxon>
        <taxon>Bacillati</taxon>
        <taxon>Bacillota</taxon>
        <taxon>Bacilli</taxon>
        <taxon>Bacillales</taxon>
        <taxon>Paenibacillaceae</taxon>
        <taxon>Paenibacillus</taxon>
    </lineage>
</organism>
<dbReference type="NCBIfam" id="TIGR00254">
    <property type="entry name" value="GGDEF"/>
    <property type="match status" value="1"/>
</dbReference>
<dbReference type="Pfam" id="PF01590">
    <property type="entry name" value="GAF"/>
    <property type="match status" value="1"/>
</dbReference>
<dbReference type="InterPro" id="IPR052163">
    <property type="entry name" value="DGC-Regulatory_Protein"/>
</dbReference>
<accession>A0A7W5AZA9</accession>
<dbReference type="Gene3D" id="3.30.450.40">
    <property type="match status" value="1"/>
</dbReference>
<dbReference type="PANTHER" id="PTHR46663">
    <property type="entry name" value="DIGUANYLATE CYCLASE DGCT-RELATED"/>
    <property type="match status" value="1"/>
</dbReference>
<name>A0A7W5AZA9_9BACL</name>
<evidence type="ECO:0000259" key="1">
    <source>
        <dbReference type="PROSITE" id="PS50887"/>
    </source>
</evidence>
<dbReference type="SMART" id="SM00267">
    <property type="entry name" value="GGDEF"/>
    <property type="match status" value="1"/>
</dbReference>
<dbReference type="InterPro" id="IPR003018">
    <property type="entry name" value="GAF"/>
</dbReference>
<dbReference type="SUPFAM" id="SSF55073">
    <property type="entry name" value="Nucleotide cyclase"/>
    <property type="match status" value="1"/>
</dbReference>
<proteinExistence type="predicted"/>
<reference evidence="2 3" key="1">
    <citation type="submission" date="2020-08" db="EMBL/GenBank/DDBJ databases">
        <title>Genomic Encyclopedia of Type Strains, Phase III (KMG-III): the genomes of soil and plant-associated and newly described type strains.</title>
        <authorList>
            <person name="Whitman W."/>
        </authorList>
    </citation>
    <scope>NUCLEOTIDE SEQUENCE [LARGE SCALE GENOMIC DNA]</scope>
    <source>
        <strain evidence="2 3">CECT 5862</strain>
    </source>
</reference>
<comment type="caution">
    <text evidence="2">The sequence shown here is derived from an EMBL/GenBank/DDBJ whole genome shotgun (WGS) entry which is preliminary data.</text>
</comment>
<evidence type="ECO:0000313" key="2">
    <source>
        <dbReference type="EMBL" id="MBB3111407.1"/>
    </source>
</evidence>
<feature type="domain" description="GGDEF" evidence="1">
    <location>
        <begin position="182"/>
        <end position="315"/>
    </location>
</feature>
<sequence length="315" mass="35537">MAISSDELLMYRKFEELADDILQMANEIMPDKLLFVSAITDTHQLILKVLDNNTGSLISEGMTVELTGTVCRRVDFENRKPLIYEDMSKEPCLEDVRETLQAANVNSYVGVPIVLQDGQVFGTICAVHPAAATIDAKSVQMFQRISKMFAYYLELERMAFRDTLTGLYNRQYLFNYFSELPGSGAIFFLDLDGFKKVNDLHGHEAGDLVLKEVAYRIDTFMKELPGFAARLGGDEFVLVFSDAFEAQQLEGYASDIIDRLSTWNIHLEAFQLSVSVGIVKYTAEDSGDLKLLLKNADNALYRAKAAGRKTYRFFE</sequence>
<dbReference type="RefSeq" id="WP_183601285.1">
    <property type="nucleotide sequence ID" value="NZ_JACHXK010000007.1"/>
</dbReference>
<dbReference type="Proteomes" id="UP000570361">
    <property type="component" value="Unassembled WGS sequence"/>
</dbReference>
<dbReference type="InterPro" id="IPR029016">
    <property type="entry name" value="GAF-like_dom_sf"/>
</dbReference>
<evidence type="ECO:0000313" key="3">
    <source>
        <dbReference type="Proteomes" id="UP000570361"/>
    </source>
</evidence>
<dbReference type="SUPFAM" id="SSF55781">
    <property type="entry name" value="GAF domain-like"/>
    <property type="match status" value="1"/>
</dbReference>
<protein>
    <submittedName>
        <fullName evidence="2">Diguanylate cyclase (GGDEF)-like protein</fullName>
    </submittedName>
</protein>
<dbReference type="InterPro" id="IPR043128">
    <property type="entry name" value="Rev_trsase/Diguanyl_cyclase"/>
</dbReference>
<dbReference type="PROSITE" id="PS50887">
    <property type="entry name" value="GGDEF"/>
    <property type="match status" value="1"/>
</dbReference>
<gene>
    <name evidence="2" type="ORF">FHS18_003475</name>
</gene>
<dbReference type="Gene3D" id="3.30.70.270">
    <property type="match status" value="1"/>
</dbReference>
<dbReference type="PANTHER" id="PTHR46663:SF4">
    <property type="entry name" value="DIGUANYLATE CYCLASE DGCT-RELATED"/>
    <property type="match status" value="1"/>
</dbReference>
<dbReference type="InterPro" id="IPR029787">
    <property type="entry name" value="Nucleotide_cyclase"/>
</dbReference>
<dbReference type="AlphaFoldDB" id="A0A7W5AZA9"/>
<keyword evidence="3" id="KW-1185">Reference proteome</keyword>